<keyword evidence="8" id="KW-1185">Reference proteome</keyword>
<proteinExistence type="inferred from homology"/>
<gene>
    <name evidence="7" type="primary">pyroxd1</name>
    <name evidence="7" type="ORF">DFA_07084</name>
</gene>
<keyword evidence="4" id="KW-0285">Flavoprotein</keyword>
<keyword evidence="5" id="KW-0274">FAD</keyword>
<evidence type="ECO:0000259" key="6">
    <source>
        <dbReference type="Pfam" id="PF07992"/>
    </source>
</evidence>
<accession>F4PVF9</accession>
<dbReference type="GO" id="GO:0016491">
    <property type="term" value="F:oxidoreductase activity"/>
    <property type="evidence" value="ECO:0007669"/>
    <property type="project" value="InterPro"/>
</dbReference>
<evidence type="ECO:0000256" key="3">
    <source>
        <dbReference type="ARBA" id="ARBA00018240"/>
    </source>
</evidence>
<dbReference type="Pfam" id="PF07992">
    <property type="entry name" value="Pyr_redox_2"/>
    <property type="match status" value="1"/>
</dbReference>
<dbReference type="RefSeq" id="XP_004366956.1">
    <property type="nucleotide sequence ID" value="XM_004366899.1"/>
</dbReference>
<evidence type="ECO:0000256" key="5">
    <source>
        <dbReference type="ARBA" id="ARBA00022827"/>
    </source>
</evidence>
<dbReference type="Gene3D" id="3.50.50.60">
    <property type="entry name" value="FAD/NAD(P)-binding domain"/>
    <property type="match status" value="1"/>
</dbReference>
<comment type="similarity">
    <text evidence="2">Belongs to the class-I pyridine nucleotide-disulfide oxidoreductase family. PYROXD1 subfamily.</text>
</comment>
<dbReference type="OrthoDB" id="202203at2759"/>
<dbReference type="PANTHER" id="PTHR43429:SF2">
    <property type="entry name" value="PYRIDINE NUCLEOTIDE-DISULFIDE OXIDOREDUCTASE DOMAIN-CONTAINING PROTEIN 1"/>
    <property type="match status" value="1"/>
</dbReference>
<dbReference type="GeneID" id="14872141"/>
<comment type="cofactor">
    <cofactor evidence="1">
        <name>FAD</name>
        <dbReference type="ChEBI" id="CHEBI:57692"/>
    </cofactor>
</comment>
<reference evidence="8" key="1">
    <citation type="journal article" date="2011" name="Genome Res.">
        <title>Phylogeny-wide analysis of social amoeba genomes highlights ancient origins for complex intercellular communication.</title>
        <authorList>
            <person name="Heidel A.J."/>
            <person name="Lawal H.M."/>
            <person name="Felder M."/>
            <person name="Schilde C."/>
            <person name="Helps N.R."/>
            <person name="Tunggal B."/>
            <person name="Rivero F."/>
            <person name="John U."/>
            <person name="Schleicher M."/>
            <person name="Eichinger L."/>
            <person name="Platzer M."/>
            <person name="Noegel A.A."/>
            <person name="Schaap P."/>
            <person name="Gloeckner G."/>
        </authorList>
    </citation>
    <scope>NUCLEOTIDE SEQUENCE [LARGE SCALE GENOMIC DNA]</scope>
    <source>
        <strain evidence="8">SH3</strain>
    </source>
</reference>
<name>F4PVF9_CACFS</name>
<dbReference type="KEGG" id="dfa:DFA_07084"/>
<dbReference type="Proteomes" id="UP000007797">
    <property type="component" value="Unassembled WGS sequence"/>
</dbReference>
<evidence type="ECO:0000313" key="8">
    <source>
        <dbReference type="Proteomes" id="UP000007797"/>
    </source>
</evidence>
<dbReference type="SUPFAM" id="SSF51905">
    <property type="entry name" value="FAD/NAD(P)-binding domain"/>
    <property type="match status" value="1"/>
</dbReference>
<dbReference type="InterPro" id="IPR016156">
    <property type="entry name" value="FAD/NAD-linked_Rdtase_dimer_sf"/>
</dbReference>
<dbReference type="Gene3D" id="3.30.390.30">
    <property type="match status" value="1"/>
</dbReference>
<dbReference type="STRING" id="1054147.F4PVF9"/>
<sequence>MIVGNGGIAMELIHEIKSCQVVWAIKDTHIGNAFFDQEPSSFLYNHYYKNGEDNNNNEDEDDKKIDNEIDNNLKIYDSNNLDIYDKSKVSRNSSIGPQWYNKYKFIGNVDASKINQKNENITIEYGTTIKSIDSDDGCEWNIMVELENGKSYGCDFVVSATGVLTNAMEIDFTPQMPDATIQNGYTVNGETMQTTIPNIFSAGDVCNIQWNHQTNNNNNNQYHQNWFQMKLWSQARIMGRYVAQCIAKKSVEKEIDDIDIISTSFEFEFRTDYSSSQYVRIYLYKGRLRGAILIGETDLEETFENLILNQIDLSRYGQELLNPNIDIEDYFD</sequence>
<evidence type="ECO:0000313" key="7">
    <source>
        <dbReference type="EMBL" id="EGG19973.1"/>
    </source>
</evidence>
<dbReference type="InterPro" id="IPR036188">
    <property type="entry name" value="FAD/NAD-bd_sf"/>
</dbReference>
<feature type="domain" description="FAD/NAD(P)-binding" evidence="6">
    <location>
        <begin position="117"/>
        <end position="226"/>
    </location>
</feature>
<evidence type="ECO:0000256" key="4">
    <source>
        <dbReference type="ARBA" id="ARBA00022630"/>
    </source>
</evidence>
<dbReference type="EMBL" id="GL883013">
    <property type="protein sequence ID" value="EGG19973.1"/>
    <property type="molecule type" value="Genomic_DNA"/>
</dbReference>
<protein>
    <recommendedName>
        <fullName evidence="3">Pyridine nucleotide-disulfide oxidoreductase domain-containing protein 1</fullName>
    </recommendedName>
</protein>
<organism evidence="7 8">
    <name type="scientific">Cavenderia fasciculata</name>
    <name type="common">Slime mold</name>
    <name type="synonym">Dictyostelium fasciculatum</name>
    <dbReference type="NCBI Taxonomy" id="261658"/>
    <lineage>
        <taxon>Eukaryota</taxon>
        <taxon>Amoebozoa</taxon>
        <taxon>Evosea</taxon>
        <taxon>Eumycetozoa</taxon>
        <taxon>Dictyostelia</taxon>
        <taxon>Acytosteliales</taxon>
        <taxon>Cavenderiaceae</taxon>
        <taxon>Cavenderia</taxon>
    </lineage>
</organism>
<dbReference type="OMA" id="MCENLIL"/>
<evidence type="ECO:0000256" key="1">
    <source>
        <dbReference type="ARBA" id="ARBA00001974"/>
    </source>
</evidence>
<dbReference type="PANTHER" id="PTHR43429">
    <property type="entry name" value="PYRIDINE NUCLEOTIDE-DISULFIDE OXIDOREDUCTASE DOMAIN-CONTAINING"/>
    <property type="match status" value="1"/>
</dbReference>
<dbReference type="InterPro" id="IPR023753">
    <property type="entry name" value="FAD/NAD-binding_dom"/>
</dbReference>
<dbReference type="AlphaFoldDB" id="F4PVF9"/>
<dbReference type="InterPro" id="IPR050260">
    <property type="entry name" value="FAD-bd_OxRdtase"/>
</dbReference>
<evidence type="ECO:0000256" key="2">
    <source>
        <dbReference type="ARBA" id="ARBA00008147"/>
    </source>
</evidence>